<evidence type="ECO:0000256" key="4">
    <source>
        <dbReference type="ARBA" id="ARBA00014314"/>
    </source>
</evidence>
<dbReference type="GO" id="GO:0016559">
    <property type="term" value="P:peroxisome fission"/>
    <property type="evidence" value="ECO:0007669"/>
    <property type="project" value="TreeGrafter"/>
</dbReference>
<keyword evidence="8" id="KW-1133">Transmembrane helix</keyword>
<accession>A0A8U1ETP6</accession>
<reference evidence="16" key="1">
    <citation type="submission" date="2025-08" db="UniProtKB">
        <authorList>
            <consortium name="RefSeq"/>
        </authorList>
    </citation>
    <scope>IDENTIFICATION</scope>
    <source>
        <tissue evidence="16">White muscle</tissue>
    </source>
</reference>
<dbReference type="GO" id="GO:0005741">
    <property type="term" value="C:mitochondrial outer membrane"/>
    <property type="evidence" value="ECO:0007669"/>
    <property type="project" value="UniProtKB-SubCell"/>
</dbReference>
<keyword evidence="11" id="KW-0576">Peroxisome</keyword>
<sequence>MVYFAKLLQQNLRNEYTLVTSSGNMEAVVCDVVSPEDLLKFEKKYSTELAKGDLTKDTKFEYAWCLIRSKFPDDINKGIVLLDELVHKGTKDDQRDYLFYLAIGNYKLKEYERGLKCIRILLKNEPGNTQALDLEKLIVKAMRKGAAAHCPPKTAKKSPDCPFPCSAWNIQCHILGDVWGDIRDDHSNILWKGKKRDRM</sequence>
<dbReference type="Pfam" id="PF14852">
    <property type="entry name" value="Fis1_TPR_N"/>
    <property type="match status" value="1"/>
</dbReference>
<dbReference type="PANTHER" id="PTHR13247:SF0">
    <property type="entry name" value="MITOCHONDRIAL FISSION 1 PROTEIN"/>
    <property type="match status" value="1"/>
</dbReference>
<dbReference type="GO" id="GO:0043653">
    <property type="term" value="P:mitochondrial fragmentation involved in apoptotic process"/>
    <property type="evidence" value="ECO:0007669"/>
    <property type="project" value="TreeGrafter"/>
</dbReference>
<dbReference type="GO" id="GO:0000266">
    <property type="term" value="P:mitochondrial fission"/>
    <property type="evidence" value="ECO:0007669"/>
    <property type="project" value="InterPro"/>
</dbReference>
<name>A0A8U1ETP6_SALNM</name>
<comment type="similarity">
    <text evidence="3">Belongs to the FIS1 family.</text>
</comment>
<dbReference type="PANTHER" id="PTHR13247">
    <property type="entry name" value="TETRATRICOPEPTIDE REPEAT PROTEIN 11 TPR REPEAT PROTEIN 11"/>
    <property type="match status" value="1"/>
</dbReference>
<evidence type="ECO:0000256" key="10">
    <source>
        <dbReference type="ARBA" id="ARBA00023136"/>
    </source>
</evidence>
<dbReference type="InterPro" id="IPR011990">
    <property type="entry name" value="TPR-like_helical_dom_sf"/>
</dbReference>
<dbReference type="InterPro" id="IPR028058">
    <property type="entry name" value="Fis1_TPR_N"/>
</dbReference>
<dbReference type="GO" id="GO:0005778">
    <property type="term" value="C:peroxisomal membrane"/>
    <property type="evidence" value="ECO:0007669"/>
    <property type="project" value="UniProtKB-SubCell"/>
</dbReference>
<evidence type="ECO:0000256" key="14">
    <source>
        <dbReference type="ARBA" id="ARBA00078586"/>
    </source>
</evidence>
<evidence type="ECO:0000313" key="15">
    <source>
        <dbReference type="Proteomes" id="UP000808372"/>
    </source>
</evidence>
<evidence type="ECO:0000256" key="12">
    <source>
        <dbReference type="ARBA" id="ARBA00054909"/>
    </source>
</evidence>
<dbReference type="KEGG" id="snh:120057394"/>
<keyword evidence="9" id="KW-0496">Mitochondrion</keyword>
<evidence type="ECO:0000256" key="1">
    <source>
        <dbReference type="ARBA" id="ARBA00004549"/>
    </source>
</evidence>
<keyword evidence="6" id="KW-0053">Apoptosis</keyword>
<evidence type="ECO:0000256" key="3">
    <source>
        <dbReference type="ARBA" id="ARBA00008937"/>
    </source>
</evidence>
<evidence type="ECO:0000256" key="8">
    <source>
        <dbReference type="ARBA" id="ARBA00022989"/>
    </source>
</evidence>
<protein>
    <recommendedName>
        <fullName evidence="4">Mitochondrial fission 1 protein</fullName>
    </recommendedName>
    <alternativeName>
        <fullName evidence="14">FIS1 homolog</fullName>
    </alternativeName>
</protein>
<gene>
    <name evidence="16" type="primary">LOC120057394</name>
</gene>
<evidence type="ECO:0000256" key="2">
    <source>
        <dbReference type="ARBA" id="ARBA00004572"/>
    </source>
</evidence>
<comment type="function">
    <text evidence="12">Involved in the fragmentation of the mitochondrial network and its perinuclear clustering. Plays a minor role in the recruitment and association of the fission mediator dynamin-related protein 1 (DNM1L) to the mitochondrial surface and mitochondrial fission. May not be essential for the assembly of functional fission complexes and the subsequent membrane scission event. Also mediates peroxisomal fission. May act when the products of fission are directed toward mitochondrial homeostasis, mitophagy, or apoptosis. Can induce cytochrome c release from the mitochondrion to the cytosol, ultimately leading to apoptosis.</text>
</comment>
<keyword evidence="7" id="KW-1000">Mitochondrion outer membrane</keyword>
<dbReference type="AlphaFoldDB" id="A0A8U1ETP6"/>
<evidence type="ECO:0000256" key="6">
    <source>
        <dbReference type="ARBA" id="ARBA00022703"/>
    </source>
</evidence>
<evidence type="ECO:0000313" key="16">
    <source>
        <dbReference type="RefSeq" id="XP_038861927.1"/>
    </source>
</evidence>
<dbReference type="RefSeq" id="XP_038861927.1">
    <property type="nucleotide sequence ID" value="XM_039005999.1"/>
</dbReference>
<dbReference type="Proteomes" id="UP000808372">
    <property type="component" value="Chromosome 12"/>
</dbReference>
<dbReference type="FunFam" id="1.25.40.10:FF:000147">
    <property type="entry name" value="Mitochondrial fission 1 protein"/>
    <property type="match status" value="1"/>
</dbReference>
<dbReference type="SUPFAM" id="SSF48452">
    <property type="entry name" value="TPR-like"/>
    <property type="match status" value="1"/>
</dbReference>
<keyword evidence="5" id="KW-0812">Transmembrane</keyword>
<dbReference type="Pfam" id="PF14853">
    <property type="entry name" value="Fis1_TPR_C"/>
    <property type="match status" value="1"/>
</dbReference>
<dbReference type="InterPro" id="IPR033745">
    <property type="entry name" value="Fis1_cytosol"/>
</dbReference>
<dbReference type="InterPro" id="IPR028061">
    <property type="entry name" value="Fis1_TPR_C"/>
</dbReference>
<evidence type="ECO:0000256" key="5">
    <source>
        <dbReference type="ARBA" id="ARBA00022692"/>
    </source>
</evidence>
<dbReference type="GO" id="GO:0000422">
    <property type="term" value="P:autophagy of mitochondrion"/>
    <property type="evidence" value="ECO:0007669"/>
    <property type="project" value="TreeGrafter"/>
</dbReference>
<dbReference type="Gene3D" id="1.25.40.10">
    <property type="entry name" value="Tetratricopeptide repeat domain"/>
    <property type="match status" value="1"/>
</dbReference>
<keyword evidence="15" id="KW-1185">Reference proteome</keyword>
<proteinExistence type="inferred from homology"/>
<dbReference type="GeneID" id="120057394"/>
<evidence type="ECO:0000256" key="9">
    <source>
        <dbReference type="ARBA" id="ARBA00023128"/>
    </source>
</evidence>
<comment type="subcellular location">
    <subcellularLocation>
        <location evidence="2">Mitochondrion outer membrane</location>
        <topology evidence="2">Single-pass membrane protein</topology>
    </subcellularLocation>
    <subcellularLocation>
        <location evidence="1">Peroxisome membrane</location>
        <topology evidence="1">Single-pass membrane protein</topology>
    </subcellularLocation>
</comment>
<evidence type="ECO:0000256" key="11">
    <source>
        <dbReference type="ARBA" id="ARBA00023140"/>
    </source>
</evidence>
<comment type="subunit">
    <text evidence="13">Interacts with DNM1L/DLP1 through the TPR region; may form part of a larger protein complex at the endoplasmic reticulum-mitochondrial interface during mitochondrial fission. Interacts with MARCHF5. Interacts with MIEF1. Interacts with PEX11A, PEX11B and PEX11G.</text>
</comment>
<dbReference type="CDD" id="cd12212">
    <property type="entry name" value="Fis1"/>
    <property type="match status" value="1"/>
</dbReference>
<keyword evidence="10" id="KW-0472">Membrane</keyword>
<organism evidence="15 16">
    <name type="scientific">Salvelinus namaycush</name>
    <name type="common">Lake trout</name>
    <name type="synonym">Salmo namaycush</name>
    <dbReference type="NCBI Taxonomy" id="8040"/>
    <lineage>
        <taxon>Eukaryota</taxon>
        <taxon>Metazoa</taxon>
        <taxon>Chordata</taxon>
        <taxon>Craniata</taxon>
        <taxon>Vertebrata</taxon>
        <taxon>Euteleostomi</taxon>
        <taxon>Actinopterygii</taxon>
        <taxon>Neopterygii</taxon>
        <taxon>Teleostei</taxon>
        <taxon>Protacanthopterygii</taxon>
        <taxon>Salmoniformes</taxon>
        <taxon>Salmonidae</taxon>
        <taxon>Salmoninae</taxon>
        <taxon>Salvelinus</taxon>
    </lineage>
</organism>
<evidence type="ECO:0000256" key="13">
    <source>
        <dbReference type="ARBA" id="ARBA00064597"/>
    </source>
</evidence>
<evidence type="ECO:0000256" key="7">
    <source>
        <dbReference type="ARBA" id="ARBA00022787"/>
    </source>
</evidence>
<dbReference type="InterPro" id="IPR016543">
    <property type="entry name" value="Fis1"/>
</dbReference>